<feature type="non-terminal residue" evidence="1">
    <location>
        <position position="36"/>
    </location>
</feature>
<evidence type="ECO:0000313" key="2">
    <source>
        <dbReference type="Proteomes" id="UP000003394"/>
    </source>
</evidence>
<comment type="caution">
    <text evidence="1">The sequence shown here is derived from an EMBL/GenBank/DDBJ whole genome shotgun (WGS) entry which is preliminary data.</text>
</comment>
<keyword evidence="2" id="KW-1185">Reference proteome</keyword>
<accession>A0ABM9YTD6</accession>
<dbReference type="EMBL" id="ACFT01000065">
    <property type="protein sequence ID" value="EEV24572.1"/>
    <property type="molecule type" value="Genomic_DNA"/>
</dbReference>
<name>A0ABM9YTD6_9PAST</name>
<organism evidence="1 2">
    <name type="scientific">Actinobacillus minor 202</name>
    <dbReference type="NCBI Taxonomy" id="591023"/>
    <lineage>
        <taxon>Bacteria</taxon>
        <taxon>Pseudomonadati</taxon>
        <taxon>Pseudomonadota</taxon>
        <taxon>Gammaproteobacteria</taxon>
        <taxon>Pasteurellales</taxon>
        <taxon>Pasteurellaceae</taxon>
        <taxon>Actinobacillus</taxon>
    </lineage>
</organism>
<reference evidence="1 2" key="1">
    <citation type="journal article" date="2010" name="Vet. Microbiol.">
        <title>Production of haemolysins by strains of the Actinobacillus minor/porcitonsillarum complex.</title>
        <authorList>
            <person name="Arya G."/>
            <person name="Niven D.F."/>
        </authorList>
    </citation>
    <scope>NUCLEOTIDE SEQUENCE [LARGE SCALE GENOMIC DNA]</scope>
    <source>
        <strain evidence="2">strain 202</strain>
    </source>
</reference>
<evidence type="ECO:0000313" key="1">
    <source>
        <dbReference type="EMBL" id="EEV24572.1"/>
    </source>
</evidence>
<sequence length="36" mass="4239">MNKDYNLMSEEEQLKAVRQNGRVIQYIENPSEAVQL</sequence>
<proteinExistence type="predicted"/>
<protein>
    <submittedName>
        <fullName evidence="1">Uncharacterized protein</fullName>
    </submittedName>
</protein>
<dbReference type="Proteomes" id="UP000003394">
    <property type="component" value="Unassembled WGS sequence"/>
</dbReference>
<gene>
    <name evidence="1" type="ORF">AM202_00060</name>
</gene>